<sequence>MDVELLFHHFSQPKYWLLYRHGHAPKSKQWPTDLITKKQITALHRGPPWNVLQTPVTPTSFRADGWFQSLTTKYRKIAEEHRQTVWESTHAFPIRSKDRKNSPFLATFWLARKQRRSRLGARWEKFLQERIS</sequence>
<dbReference type="EMBL" id="JAGDFM010000582">
    <property type="protein sequence ID" value="KAG7377063.1"/>
    <property type="molecule type" value="Genomic_DNA"/>
</dbReference>
<reference evidence="1" key="1">
    <citation type="submission" date="2021-02" db="EMBL/GenBank/DDBJ databases">
        <authorList>
            <person name="Palmer J.M."/>
        </authorList>
    </citation>
    <scope>NUCLEOTIDE SEQUENCE</scope>
    <source>
        <strain evidence="1">SCRP734</strain>
    </source>
</reference>
<dbReference type="OrthoDB" id="90717at2759"/>
<proteinExistence type="predicted"/>
<accession>A0A8T1V9T0</accession>
<dbReference type="AlphaFoldDB" id="A0A8T1V9T0"/>
<keyword evidence="2" id="KW-1185">Reference proteome</keyword>
<comment type="caution">
    <text evidence="1">The sequence shown here is derived from an EMBL/GenBank/DDBJ whole genome shotgun (WGS) entry which is preliminary data.</text>
</comment>
<dbReference type="Proteomes" id="UP000694044">
    <property type="component" value="Unassembled WGS sequence"/>
</dbReference>
<evidence type="ECO:0000313" key="2">
    <source>
        <dbReference type="Proteomes" id="UP000694044"/>
    </source>
</evidence>
<organism evidence="1 2">
    <name type="scientific">Phytophthora pseudosyringae</name>
    <dbReference type="NCBI Taxonomy" id="221518"/>
    <lineage>
        <taxon>Eukaryota</taxon>
        <taxon>Sar</taxon>
        <taxon>Stramenopiles</taxon>
        <taxon>Oomycota</taxon>
        <taxon>Peronosporomycetes</taxon>
        <taxon>Peronosporales</taxon>
        <taxon>Peronosporaceae</taxon>
        <taxon>Phytophthora</taxon>
    </lineage>
</organism>
<protein>
    <submittedName>
        <fullName evidence="1">Uncharacterized protein</fullName>
    </submittedName>
</protein>
<evidence type="ECO:0000313" key="1">
    <source>
        <dbReference type="EMBL" id="KAG7377063.1"/>
    </source>
</evidence>
<gene>
    <name evidence="1" type="ORF">PHYPSEUDO_012231</name>
</gene>
<name>A0A8T1V9T0_9STRA</name>